<organism evidence="5 6">
    <name type="scientific">Formimonas warabiya</name>
    <dbReference type="NCBI Taxonomy" id="1761012"/>
    <lineage>
        <taxon>Bacteria</taxon>
        <taxon>Bacillati</taxon>
        <taxon>Bacillota</taxon>
        <taxon>Clostridia</taxon>
        <taxon>Eubacteriales</taxon>
        <taxon>Peptococcaceae</taxon>
        <taxon>Candidatus Formimonas</taxon>
    </lineage>
</organism>
<evidence type="ECO:0000256" key="3">
    <source>
        <dbReference type="ARBA" id="ARBA00022842"/>
    </source>
</evidence>
<keyword evidence="1 4" id="KW-0479">Metal-binding</keyword>
<protein>
    <recommendedName>
        <fullName evidence="7">Inositol monophosphatase</fullName>
    </recommendedName>
</protein>
<keyword evidence="3 4" id="KW-0460">Magnesium</keyword>
<evidence type="ECO:0000256" key="1">
    <source>
        <dbReference type="ARBA" id="ARBA00022723"/>
    </source>
</evidence>
<feature type="binding site" evidence="4">
    <location>
        <position position="89"/>
    </location>
    <ligand>
        <name>Mg(2+)</name>
        <dbReference type="ChEBI" id="CHEBI:18420"/>
        <label>1</label>
        <note>catalytic</note>
    </ligand>
</feature>
<feature type="binding site" evidence="4">
    <location>
        <position position="91"/>
    </location>
    <ligand>
        <name>Mg(2+)</name>
        <dbReference type="ChEBI" id="CHEBI:18420"/>
        <label>1</label>
        <note>catalytic</note>
    </ligand>
</feature>
<dbReference type="Pfam" id="PF00459">
    <property type="entry name" value="Inositol_P"/>
    <property type="match status" value="1"/>
</dbReference>
<feature type="binding site" evidence="4">
    <location>
        <position position="92"/>
    </location>
    <ligand>
        <name>Mg(2+)</name>
        <dbReference type="ChEBI" id="CHEBI:18420"/>
        <label>1</label>
        <note>catalytic</note>
    </ligand>
</feature>
<dbReference type="RefSeq" id="WP_148135971.1">
    <property type="nucleotide sequence ID" value="NZ_CP017634.1"/>
</dbReference>
<proteinExistence type="predicted"/>
<feature type="binding site" evidence="4">
    <location>
        <position position="71"/>
    </location>
    <ligand>
        <name>Mg(2+)</name>
        <dbReference type="ChEBI" id="CHEBI:18420"/>
        <label>1</label>
        <note>catalytic</note>
    </ligand>
</feature>
<dbReference type="PANTHER" id="PTHR20854:SF4">
    <property type="entry name" value="INOSITOL-1-MONOPHOSPHATASE-RELATED"/>
    <property type="match status" value="1"/>
</dbReference>
<feature type="binding site" evidence="4">
    <location>
        <position position="217"/>
    </location>
    <ligand>
        <name>Mg(2+)</name>
        <dbReference type="ChEBI" id="CHEBI:18420"/>
        <label>1</label>
        <note>catalytic</note>
    </ligand>
</feature>
<dbReference type="InterPro" id="IPR020583">
    <property type="entry name" value="Inositol_monoP_metal-BS"/>
</dbReference>
<evidence type="ECO:0000313" key="6">
    <source>
        <dbReference type="Proteomes" id="UP000323521"/>
    </source>
</evidence>
<dbReference type="EMBL" id="CP017634">
    <property type="protein sequence ID" value="ATW26646.1"/>
    <property type="molecule type" value="Genomic_DNA"/>
</dbReference>
<reference evidence="5 6" key="1">
    <citation type="submission" date="2016-10" db="EMBL/GenBank/DDBJ databases">
        <title>Complete Genome Sequence of Peptococcaceae strain DCMF.</title>
        <authorList>
            <person name="Edwards R.J."/>
            <person name="Holland S.I."/>
            <person name="Deshpande N.P."/>
            <person name="Wong Y.K."/>
            <person name="Ertan H."/>
            <person name="Manefield M."/>
            <person name="Russell T.L."/>
            <person name="Lee M.J."/>
        </authorList>
    </citation>
    <scope>NUCLEOTIDE SEQUENCE [LARGE SCALE GENOMIC DNA]</scope>
    <source>
        <strain evidence="5 6">DCMF</strain>
    </source>
</reference>
<dbReference type="PROSITE" id="PS00629">
    <property type="entry name" value="IMP_1"/>
    <property type="match status" value="1"/>
</dbReference>
<comment type="cofactor">
    <cofactor evidence="4">
        <name>Mg(2+)</name>
        <dbReference type="ChEBI" id="CHEBI:18420"/>
    </cofactor>
</comment>
<dbReference type="InterPro" id="IPR000760">
    <property type="entry name" value="Inositol_monophosphatase-like"/>
</dbReference>
<dbReference type="GO" id="GO:0008934">
    <property type="term" value="F:inositol monophosphate 1-phosphatase activity"/>
    <property type="evidence" value="ECO:0007669"/>
    <property type="project" value="TreeGrafter"/>
</dbReference>
<dbReference type="Proteomes" id="UP000323521">
    <property type="component" value="Chromosome"/>
</dbReference>
<dbReference type="GO" id="GO:0046872">
    <property type="term" value="F:metal ion binding"/>
    <property type="evidence" value="ECO:0007669"/>
    <property type="project" value="UniProtKB-KW"/>
</dbReference>
<dbReference type="GO" id="GO:0006020">
    <property type="term" value="P:inositol metabolic process"/>
    <property type="evidence" value="ECO:0007669"/>
    <property type="project" value="TreeGrafter"/>
</dbReference>
<evidence type="ECO:0008006" key="7">
    <source>
        <dbReference type="Google" id="ProtNLM"/>
    </source>
</evidence>
<sequence length="282" mass="30863">MTDAEKEIFGYASSLIGSAGLKLKKERTRSVINVREKTSPMDLVTDHDLAVEKYLVASILGKYPGHSIISEESPARMGAGAGGYTWIIDPIDGTVNYYRFGRNYAISLALYKKEEPVFGLIYDVADAQIFSAGDGEGAFLNGSPLPEPPDDRSGLKQSVVALSFRTMQELVGLGMDVLGLLSRVQAHRYLGCASLELCKVANGEYDLFISSNVYEWDVAAARIFLEQRGGYLLCGNHDAGCAYPGRLLVAAFRSLPVWEEAFRLFPRCLRDKFAAPVCLAPD</sequence>
<dbReference type="PRINTS" id="PR00377">
    <property type="entry name" value="IMPHPHTASES"/>
</dbReference>
<dbReference type="SUPFAM" id="SSF56655">
    <property type="entry name" value="Carbohydrate phosphatase"/>
    <property type="match status" value="1"/>
</dbReference>
<keyword evidence="2" id="KW-0378">Hydrolase</keyword>
<dbReference type="GO" id="GO:0007165">
    <property type="term" value="P:signal transduction"/>
    <property type="evidence" value="ECO:0007669"/>
    <property type="project" value="TreeGrafter"/>
</dbReference>
<gene>
    <name evidence="5" type="ORF">DCMF_19495</name>
</gene>
<dbReference type="KEGG" id="fwa:DCMF_19495"/>
<dbReference type="AlphaFoldDB" id="A0A3G1KW19"/>
<evidence type="ECO:0000256" key="4">
    <source>
        <dbReference type="PIRSR" id="PIRSR600760-2"/>
    </source>
</evidence>
<name>A0A3G1KW19_FORW1</name>
<dbReference type="CDD" id="cd01637">
    <property type="entry name" value="IMPase_like"/>
    <property type="match status" value="1"/>
</dbReference>
<accession>A0A3G1KW19</accession>
<dbReference type="Gene3D" id="3.30.540.10">
    <property type="entry name" value="Fructose-1,6-Bisphosphatase, subunit A, domain 1"/>
    <property type="match status" value="1"/>
</dbReference>
<keyword evidence="6" id="KW-1185">Reference proteome</keyword>
<evidence type="ECO:0000313" key="5">
    <source>
        <dbReference type="EMBL" id="ATW26646.1"/>
    </source>
</evidence>
<dbReference type="Gene3D" id="3.40.190.80">
    <property type="match status" value="1"/>
</dbReference>
<dbReference type="OrthoDB" id="9772456at2"/>
<dbReference type="PANTHER" id="PTHR20854">
    <property type="entry name" value="INOSITOL MONOPHOSPHATASE"/>
    <property type="match status" value="1"/>
</dbReference>
<evidence type="ECO:0000256" key="2">
    <source>
        <dbReference type="ARBA" id="ARBA00022801"/>
    </source>
</evidence>